<dbReference type="Gene3D" id="3.60.10.10">
    <property type="entry name" value="Endonuclease/exonuclease/phosphatase"/>
    <property type="match status" value="1"/>
</dbReference>
<feature type="region of interest" description="Disordered" evidence="10">
    <location>
        <begin position="1"/>
        <end position="34"/>
    </location>
</feature>
<feature type="compositionally biased region" description="Polar residues" evidence="10">
    <location>
        <begin position="730"/>
        <end position="747"/>
    </location>
</feature>
<dbReference type="PROSITE" id="PS50202">
    <property type="entry name" value="MSP"/>
    <property type="match status" value="1"/>
</dbReference>
<feature type="region of interest" description="Disordered" evidence="10">
    <location>
        <begin position="730"/>
        <end position="751"/>
    </location>
</feature>
<dbReference type="InterPro" id="IPR001680">
    <property type="entry name" value="WD40_rpt"/>
</dbReference>
<keyword evidence="3" id="KW-1017">Isopeptide bond</keyword>
<comment type="caution">
    <text evidence="12">The sequence shown here is derived from an EMBL/GenBank/DDBJ whole genome shotgun (WGS) entry which is preliminary data.</text>
</comment>
<dbReference type="SMART" id="SM00320">
    <property type="entry name" value="WD40"/>
    <property type="match status" value="4"/>
</dbReference>
<dbReference type="InterPro" id="IPR036322">
    <property type="entry name" value="WD40_repeat_dom_sf"/>
</dbReference>
<keyword evidence="4" id="KW-0853">WD repeat</keyword>
<keyword evidence="13" id="KW-1185">Reference proteome</keyword>
<dbReference type="PANTHER" id="PTHR11200:SF261">
    <property type="entry name" value="TYPE I INOSITOL POLYPHOSPHATE 5-PHOSPHATASE 12"/>
    <property type="match status" value="1"/>
</dbReference>
<evidence type="ECO:0000256" key="2">
    <source>
        <dbReference type="ARBA" id="ARBA00010768"/>
    </source>
</evidence>
<evidence type="ECO:0000256" key="1">
    <source>
        <dbReference type="ARBA" id="ARBA00001946"/>
    </source>
</evidence>
<dbReference type="GO" id="GO:0004439">
    <property type="term" value="F:phosphatidylinositol-4,5-bisphosphate 5-phosphatase activity"/>
    <property type="evidence" value="ECO:0007669"/>
    <property type="project" value="UniProtKB-EC"/>
</dbReference>
<evidence type="ECO:0000256" key="10">
    <source>
        <dbReference type="SAM" id="MobiDB-lite"/>
    </source>
</evidence>
<dbReference type="InterPro" id="IPR000300">
    <property type="entry name" value="IPPc"/>
</dbReference>
<dbReference type="EMBL" id="JBEAFC010000014">
    <property type="protein sequence ID" value="KAL1533188.1"/>
    <property type="molecule type" value="Genomic_DNA"/>
</dbReference>
<evidence type="ECO:0000256" key="3">
    <source>
        <dbReference type="ARBA" id="ARBA00022499"/>
    </source>
</evidence>
<evidence type="ECO:0000256" key="7">
    <source>
        <dbReference type="ARBA" id="ARBA00022801"/>
    </source>
</evidence>
<proteinExistence type="inferred from homology"/>
<keyword evidence="9" id="KW-0832">Ubl conjugation</keyword>
<dbReference type="SMART" id="SM00128">
    <property type="entry name" value="IPPc"/>
    <property type="match status" value="1"/>
</dbReference>
<evidence type="ECO:0000256" key="5">
    <source>
        <dbReference type="ARBA" id="ARBA00022723"/>
    </source>
</evidence>
<feature type="domain" description="MSP" evidence="11">
    <location>
        <begin position="923"/>
        <end position="1064"/>
    </location>
</feature>
<evidence type="ECO:0000256" key="9">
    <source>
        <dbReference type="ARBA" id="ARBA00022843"/>
    </source>
</evidence>
<evidence type="ECO:0000259" key="11">
    <source>
        <dbReference type="PROSITE" id="PS50202"/>
    </source>
</evidence>
<dbReference type="AlphaFoldDB" id="A0ABD1FMV8"/>
<protein>
    <submittedName>
        <fullName evidence="12">Phosphoinositide 5-phosphatase</fullName>
        <ecNumber evidence="12">3.1.3.36</ecNumber>
    </submittedName>
</protein>
<dbReference type="InterPro" id="IPR000535">
    <property type="entry name" value="MSP_dom"/>
</dbReference>
<dbReference type="CDD" id="cd09074">
    <property type="entry name" value="INPP5c"/>
    <property type="match status" value="1"/>
</dbReference>
<dbReference type="InterPro" id="IPR056454">
    <property type="entry name" value="Beta-prop_IP5PC_F"/>
</dbReference>
<dbReference type="InterPro" id="IPR056455">
    <property type="entry name" value="Ig-like_IP5PC_F"/>
</dbReference>
<dbReference type="Pfam" id="PF22669">
    <property type="entry name" value="Exo_endo_phos2"/>
    <property type="match status" value="1"/>
</dbReference>
<evidence type="ECO:0000256" key="8">
    <source>
        <dbReference type="ARBA" id="ARBA00022842"/>
    </source>
</evidence>
<comment type="cofactor">
    <cofactor evidence="1">
        <name>Mg(2+)</name>
        <dbReference type="ChEBI" id="CHEBI:18420"/>
    </cofactor>
</comment>
<dbReference type="SUPFAM" id="SSF50978">
    <property type="entry name" value="WD40 repeat-like"/>
    <property type="match status" value="1"/>
</dbReference>
<organism evidence="12 13">
    <name type="scientific">Salvia divinorum</name>
    <name type="common">Maria pastora</name>
    <name type="synonym">Diviner's sage</name>
    <dbReference type="NCBI Taxonomy" id="28513"/>
    <lineage>
        <taxon>Eukaryota</taxon>
        <taxon>Viridiplantae</taxon>
        <taxon>Streptophyta</taxon>
        <taxon>Embryophyta</taxon>
        <taxon>Tracheophyta</taxon>
        <taxon>Spermatophyta</taxon>
        <taxon>Magnoliopsida</taxon>
        <taxon>eudicotyledons</taxon>
        <taxon>Gunneridae</taxon>
        <taxon>Pentapetalae</taxon>
        <taxon>asterids</taxon>
        <taxon>lamiids</taxon>
        <taxon>Lamiales</taxon>
        <taxon>Lamiaceae</taxon>
        <taxon>Nepetoideae</taxon>
        <taxon>Mentheae</taxon>
        <taxon>Salviinae</taxon>
        <taxon>Salvia</taxon>
        <taxon>Salvia subgen. Calosphace</taxon>
    </lineage>
</organism>
<evidence type="ECO:0000256" key="6">
    <source>
        <dbReference type="ARBA" id="ARBA00022737"/>
    </source>
</evidence>
<dbReference type="InterPro" id="IPR015943">
    <property type="entry name" value="WD40/YVTN_repeat-like_dom_sf"/>
</dbReference>
<dbReference type="Pfam" id="PF23755">
    <property type="entry name" value="Ig-like_IP5PC_F"/>
    <property type="match status" value="1"/>
</dbReference>
<gene>
    <name evidence="12" type="ORF">AAHA92_33108</name>
</gene>
<dbReference type="FunFam" id="3.60.10.10:FF:000011">
    <property type="entry name" value="Type II inositol polyphosphate 5-phosphatase 15"/>
    <property type="match status" value="1"/>
</dbReference>
<dbReference type="Gene3D" id="2.130.10.10">
    <property type="entry name" value="YVTN repeat-like/Quinoprotein amine dehydrogenase"/>
    <property type="match status" value="1"/>
</dbReference>
<comment type="similarity">
    <text evidence="2">Belongs to the inositol polyphosphate 5-phosphatase family.</text>
</comment>
<dbReference type="PANTHER" id="PTHR11200">
    <property type="entry name" value="INOSITOL 5-PHOSPHATASE"/>
    <property type="match status" value="1"/>
</dbReference>
<dbReference type="GO" id="GO:0046872">
    <property type="term" value="F:metal ion binding"/>
    <property type="evidence" value="ECO:0007669"/>
    <property type="project" value="UniProtKB-KW"/>
</dbReference>
<feature type="compositionally biased region" description="Basic and acidic residues" evidence="10">
    <location>
        <begin position="1"/>
        <end position="12"/>
    </location>
</feature>
<dbReference type="SUPFAM" id="SSF56219">
    <property type="entry name" value="DNase I-like"/>
    <property type="match status" value="1"/>
</dbReference>
<keyword evidence="5" id="KW-0479">Metal-binding</keyword>
<evidence type="ECO:0000256" key="4">
    <source>
        <dbReference type="ARBA" id="ARBA00022574"/>
    </source>
</evidence>
<keyword evidence="6" id="KW-0677">Repeat</keyword>
<sequence length="1064" mass="117737">MDDPPKDPDIKALDGISHSPPRRKSQQLPTMTGVHHPRNEIDIVGASDEEDFYRYPITTGSIGGAADMLDYSGMGEGAEGCEEPQMLPNEPLPEFVGSGGGVGVFKAPIRAAMHPNRPPCIEIRPHPLRESQGGKLIKTIASTDTQLWAGQETGVRVWKYSDTFEPGSVTETAGRRLPRGDEETAMFHESASTSQTLCLMVDEGSKLVWSGHKDGKVRSWKMEQQFTDGNTFKEGFSWQAHKTPVLSMTMSFYGDIWTGTEGGNIRIWPWEALEKSLGLTQEERRMAAVLIERSVIDLRAQVTINGVCNMPSSDVKYLLSDNVRAKVWAAASQTFSLWNARTRELLKVFNLEGQIENRVDMPSQDQPVVNEDNVKFVSKGKKDKPQGFLQRSLNALIGAADAVRRVAKGAGALVEDTKKIETMIIAADGVIWTGCSNGLIINWDGNGNRMRDFTRHPAAVQSICSHGSRIWVGYATGNIQILDLEGNLVSGWVAHNEPVIKLVVGHGHLFSLATHGGVRGWNISSPASIDSTLRQQLSERADMYTRRDKVTIMVGTWNVSQGRASDTALKSWLGSAVSDVDIVVVGLQEVEMGAGFLAMSAARETVGLEGSSLGQWWIDHVGRALDERSVFERVGSRQLAALLIAIWVRKTVRPHVGDLDVAAVACGLGRAIGNKGGVGLRLRVYDQLICFVNCHFAAHLEAVNKRNADFDHIFRTMTFSRSTHAAAGVSSANQALKNSNQTTSTSPEEARPDLAEADMVVFNGDLNYRLFGISYDEARDLVSQRSFDWLRQKDQLRAEMKAGKVFQGMREAILMFPPTYKFEIGKPGLGGYDSGEKKRIPAWCDRVLYRDNKAGTTKECSLDCPVIASVSQYDACMDVLESDHKPVRCKLNLDIAHVDKAIRRQEFAKILLTNEDIRSSFEELRFVPDTSVSTNTIELQNQDTFYLKITNPSPQHCVLYKIVCLGLCAIADPHCRPRGSFGFPRWLHVTPAAGLIQPDQVSDVLVHHEELHKLEDLTEGAQQSWWGEDRRDKELILVVAVRGSCSTDVKTHRVTLRHRFVPLG</sequence>
<name>A0ABD1FMV8_SALDI</name>
<evidence type="ECO:0000313" key="13">
    <source>
        <dbReference type="Proteomes" id="UP001567538"/>
    </source>
</evidence>
<dbReference type="InterPro" id="IPR036691">
    <property type="entry name" value="Endo/exonu/phosph_ase_sf"/>
</dbReference>
<keyword evidence="8" id="KW-0460">Magnesium</keyword>
<dbReference type="Pfam" id="PF23754">
    <property type="entry name" value="Beta-prop_IP5PC_F"/>
    <property type="match status" value="1"/>
</dbReference>
<dbReference type="GO" id="GO:0009846">
    <property type="term" value="P:pollen germination"/>
    <property type="evidence" value="ECO:0007669"/>
    <property type="project" value="UniProtKB-ARBA"/>
</dbReference>
<dbReference type="InterPro" id="IPR046985">
    <property type="entry name" value="IP5"/>
</dbReference>
<keyword evidence="7 12" id="KW-0378">Hydrolase</keyword>
<accession>A0ABD1FMV8</accession>
<dbReference type="Proteomes" id="UP001567538">
    <property type="component" value="Unassembled WGS sequence"/>
</dbReference>
<dbReference type="EC" id="3.1.3.36" evidence="12"/>
<evidence type="ECO:0000313" key="12">
    <source>
        <dbReference type="EMBL" id="KAL1533188.1"/>
    </source>
</evidence>
<reference evidence="12 13" key="1">
    <citation type="submission" date="2024-06" db="EMBL/GenBank/DDBJ databases">
        <title>A chromosome level genome sequence of Diviner's sage (Salvia divinorum).</title>
        <authorList>
            <person name="Ford S.A."/>
            <person name="Ro D.-K."/>
            <person name="Ness R.W."/>
            <person name="Phillips M.A."/>
        </authorList>
    </citation>
    <scope>NUCLEOTIDE SEQUENCE [LARGE SCALE GENOMIC DNA]</scope>
    <source>
        <strain evidence="12">SAF-2024a</strain>
        <tissue evidence="12">Leaf</tissue>
    </source>
</reference>